<dbReference type="EMBL" id="AP024488">
    <property type="protein sequence ID" value="BCS98830.1"/>
    <property type="molecule type" value="Genomic_DNA"/>
</dbReference>
<dbReference type="Gene3D" id="3.40.50.261">
    <property type="entry name" value="Succinyl-CoA synthetase domains"/>
    <property type="match status" value="2"/>
</dbReference>
<dbReference type="Pfam" id="PF13380">
    <property type="entry name" value="CoA_binding_2"/>
    <property type="match status" value="1"/>
</dbReference>
<dbReference type="Proteomes" id="UP001320148">
    <property type="component" value="Chromosome"/>
</dbReference>
<gene>
    <name evidence="2" type="ORF">DSLASN_44620</name>
</gene>
<dbReference type="Gene3D" id="3.30.470.20">
    <property type="entry name" value="ATP-grasp fold, B domain"/>
    <property type="match status" value="1"/>
</dbReference>
<reference evidence="2 3" key="1">
    <citation type="submission" date="2021-02" db="EMBL/GenBank/DDBJ databases">
        <title>Complete genome of Desulfoluna sp. strain ASN36.</title>
        <authorList>
            <person name="Takahashi A."/>
            <person name="Kojima H."/>
            <person name="Fukui M."/>
        </authorList>
    </citation>
    <scope>NUCLEOTIDE SEQUENCE [LARGE SCALE GENOMIC DNA]</scope>
    <source>
        <strain evidence="2 3">ASN36</strain>
    </source>
</reference>
<dbReference type="Pfam" id="PF13549">
    <property type="entry name" value="ATP-grasp_5"/>
    <property type="match status" value="1"/>
</dbReference>
<dbReference type="PANTHER" id="PTHR42793">
    <property type="entry name" value="COA BINDING DOMAIN CONTAINING PROTEIN"/>
    <property type="match status" value="1"/>
</dbReference>
<dbReference type="InterPro" id="IPR013815">
    <property type="entry name" value="ATP_grasp_subdomain_1"/>
</dbReference>
<sequence>MPMESILKDQIETMIHAAHEAGRDMLYEHEVYGILHTMGIHVPRHVLVTSADTITRELLHAIGGPKLVMKIVSSAVTHKESAGGVRMVHADPDFVRYTFEKMTAAFEEMGVPVEGVLITERVDYNPELGNEILLGFRESETFGPILSFSKGGSDAEFFAKHFSPPNLILAPVDRSWTSALLESSHIYEKFKARGRETDVSRIVDAGVAFSNLAVAFSTTFDHGTRYVITEFEVNPLVFSEDGRFVAIDGFARFEKRGALPDLAIAPKETMTPFFEPNGIAVVGISTSDNAKPGNIITANLIRMERDDIFCVNPRGGTLSIEGHELPIHTSLEDIDAPVDLAIITVPAGATLPVVRECAKKGVKAAILIPGGFAELDKNRDLEDEIAAIAKEAGFRLIGPNCLGIIYEGSEGKKGLNTFFIPEDKFSVSMEQENKVAILSQSGALGIIEIDNLKNAISPKVIVSYGNQIDVDPCDLVTHFQDDDRVNVIGCYIEGFKPHAGRKFFNAVQASNKPVIVYKAGRTEEGRKATESHTASIAGEYAVARAAIKQAGAIVADTMVDHGDFIKTFALMNDFTVSGNRVAIIANAGYEKTYAADNLGKLVIADFDEATLDALRAIIPPMVEANPLLDLTPMADDAIFEKSIEIMLKSPDVDALMVSIVPQSALIHTTDEEIRTNPDNIAARIIRLVHKYKKPVAVSVNVVSRADAVYNELGRTLDAGGVPTYLTANRAMVCLNAFINHRLTRNHAQPLSDRLKG</sequence>
<feature type="domain" description="CoA-binding" evidence="1">
    <location>
        <begin position="273"/>
        <end position="372"/>
    </location>
</feature>
<dbReference type="SUPFAM" id="SSF52210">
    <property type="entry name" value="Succinyl-CoA synthetase domains"/>
    <property type="match status" value="2"/>
</dbReference>
<evidence type="ECO:0000259" key="1">
    <source>
        <dbReference type="SMART" id="SM00881"/>
    </source>
</evidence>
<proteinExistence type="predicted"/>
<dbReference type="Pfam" id="PF13607">
    <property type="entry name" value="Succ_CoA_lig"/>
    <property type="match status" value="1"/>
</dbReference>
<dbReference type="SUPFAM" id="SSF51735">
    <property type="entry name" value="NAD(P)-binding Rossmann-fold domains"/>
    <property type="match status" value="1"/>
</dbReference>
<dbReference type="Gene3D" id="3.30.1490.20">
    <property type="entry name" value="ATP-grasp fold, A domain"/>
    <property type="match status" value="1"/>
</dbReference>
<dbReference type="PANTHER" id="PTHR42793:SF1">
    <property type="entry name" value="PEPTIDYL-LYSINE N-ACETYLTRANSFERASE PATZ"/>
    <property type="match status" value="1"/>
</dbReference>
<dbReference type="Gene3D" id="3.40.50.720">
    <property type="entry name" value="NAD(P)-binding Rossmann-like Domain"/>
    <property type="match status" value="1"/>
</dbReference>
<keyword evidence="3" id="KW-1185">Reference proteome</keyword>
<dbReference type="InterPro" id="IPR036291">
    <property type="entry name" value="NAD(P)-bd_dom_sf"/>
</dbReference>
<dbReference type="SUPFAM" id="SSF56059">
    <property type="entry name" value="Glutathione synthetase ATP-binding domain-like"/>
    <property type="match status" value="1"/>
</dbReference>
<protein>
    <submittedName>
        <fullName evidence="2">CoA-binding protein</fullName>
    </submittedName>
</protein>
<dbReference type="InterPro" id="IPR003781">
    <property type="entry name" value="CoA-bd"/>
</dbReference>
<organism evidence="2 3">
    <name type="scientific">Desulfoluna limicola</name>
    <dbReference type="NCBI Taxonomy" id="2810562"/>
    <lineage>
        <taxon>Bacteria</taxon>
        <taxon>Pseudomonadati</taxon>
        <taxon>Thermodesulfobacteriota</taxon>
        <taxon>Desulfobacteria</taxon>
        <taxon>Desulfobacterales</taxon>
        <taxon>Desulfolunaceae</taxon>
        <taxon>Desulfoluna</taxon>
    </lineage>
</organism>
<dbReference type="InterPro" id="IPR032875">
    <property type="entry name" value="Succ_CoA_lig_flav_dom"/>
</dbReference>
<dbReference type="InterPro" id="IPR016102">
    <property type="entry name" value="Succinyl-CoA_synth-like"/>
</dbReference>
<evidence type="ECO:0000313" key="2">
    <source>
        <dbReference type="EMBL" id="BCS98830.1"/>
    </source>
</evidence>
<accession>A0ABM7PMR4</accession>
<dbReference type="SMART" id="SM00881">
    <property type="entry name" value="CoA_binding"/>
    <property type="match status" value="1"/>
</dbReference>
<name>A0ABM7PMR4_9BACT</name>
<evidence type="ECO:0000313" key="3">
    <source>
        <dbReference type="Proteomes" id="UP001320148"/>
    </source>
</evidence>